<dbReference type="Pfam" id="PF13789">
    <property type="entry name" value="DUF4181"/>
    <property type="match status" value="1"/>
</dbReference>
<evidence type="ECO:0000313" key="2">
    <source>
        <dbReference type="EMBL" id="SFL92557.1"/>
    </source>
</evidence>
<dbReference type="Proteomes" id="UP000199668">
    <property type="component" value="Unassembled WGS sequence"/>
</dbReference>
<sequence>MEVITGNESLLTLLTIGSFLILNKLITSTILGKMKADKTKWFSSTYFNDFHRQAGIILNFLLAFAFFWIFAFGEVYPVLGSAPLVVVILLTVCLTAYMKWRHAKNRANYKAYLLNVAFTAVFASVFVLFVIQIIP</sequence>
<feature type="transmembrane region" description="Helical" evidence="1">
    <location>
        <begin position="53"/>
        <end position="72"/>
    </location>
</feature>
<protein>
    <recommendedName>
        <fullName evidence="4">DUF4181 domain-containing protein</fullName>
    </recommendedName>
</protein>
<accession>A0A1I4LPR3</accession>
<evidence type="ECO:0000256" key="1">
    <source>
        <dbReference type="SAM" id="Phobius"/>
    </source>
</evidence>
<evidence type="ECO:0000313" key="3">
    <source>
        <dbReference type="Proteomes" id="UP000199668"/>
    </source>
</evidence>
<gene>
    <name evidence="2" type="ORF">SAMN04488054_10875</name>
</gene>
<keyword evidence="1" id="KW-0812">Transmembrane</keyword>
<organism evidence="2 3">
    <name type="scientific">Salibacterium qingdaonense</name>
    <dbReference type="NCBI Taxonomy" id="266892"/>
    <lineage>
        <taxon>Bacteria</taxon>
        <taxon>Bacillati</taxon>
        <taxon>Bacillota</taxon>
        <taxon>Bacilli</taxon>
        <taxon>Bacillales</taxon>
        <taxon>Bacillaceae</taxon>
    </lineage>
</organism>
<feature type="transmembrane region" description="Helical" evidence="1">
    <location>
        <begin position="78"/>
        <end position="100"/>
    </location>
</feature>
<evidence type="ECO:0008006" key="4">
    <source>
        <dbReference type="Google" id="ProtNLM"/>
    </source>
</evidence>
<keyword evidence="3" id="KW-1185">Reference proteome</keyword>
<feature type="transmembrane region" description="Helical" evidence="1">
    <location>
        <begin position="112"/>
        <end position="134"/>
    </location>
</feature>
<dbReference type="InterPro" id="IPR025441">
    <property type="entry name" value="DUF4181"/>
</dbReference>
<name>A0A1I4LPR3_9BACI</name>
<keyword evidence="1" id="KW-1133">Transmembrane helix</keyword>
<proteinExistence type="predicted"/>
<feature type="transmembrane region" description="Helical" evidence="1">
    <location>
        <begin position="12"/>
        <end position="32"/>
    </location>
</feature>
<dbReference type="STRING" id="266892.SAMN04488054_10875"/>
<dbReference type="EMBL" id="FOTY01000008">
    <property type="protein sequence ID" value="SFL92557.1"/>
    <property type="molecule type" value="Genomic_DNA"/>
</dbReference>
<dbReference type="RefSeq" id="WP_177195488.1">
    <property type="nucleotide sequence ID" value="NZ_FOTY01000008.1"/>
</dbReference>
<reference evidence="2 3" key="1">
    <citation type="submission" date="2016-10" db="EMBL/GenBank/DDBJ databases">
        <authorList>
            <person name="de Groot N.N."/>
        </authorList>
    </citation>
    <scope>NUCLEOTIDE SEQUENCE [LARGE SCALE GENOMIC DNA]</scope>
    <source>
        <strain evidence="2 3">CGMCC 1.6134</strain>
    </source>
</reference>
<keyword evidence="1" id="KW-0472">Membrane</keyword>
<dbReference type="AlphaFoldDB" id="A0A1I4LPR3"/>